<keyword evidence="2" id="KW-1185">Reference proteome</keyword>
<protein>
    <submittedName>
        <fullName evidence="1">Uncharacterized protein</fullName>
    </submittedName>
</protein>
<sequence>KKHRKYCFHKDLIALAQTQWAESNASLPNPITEQKEDFDTLVECIYSSSDTKDVLLQSAPLAWVPVRCSSVALLSHRQQPPTSLVLVSGFLPGSLFSPSPLLFLPSYWQRPEYPFHPFPPCCSPSLLWSLWFAGHPQPPLESPLPQSLLLQPSCLCL</sequence>
<reference evidence="1 2" key="1">
    <citation type="submission" date="2014-04" db="EMBL/GenBank/DDBJ databases">
        <title>Genome evolution of avian class.</title>
        <authorList>
            <person name="Zhang G."/>
            <person name="Li C."/>
        </authorList>
    </citation>
    <scope>NUCLEOTIDE SEQUENCE [LARGE SCALE GENOMIC DNA]</scope>
    <source>
        <strain evidence="1">BGI_AS27</strain>
    </source>
</reference>
<dbReference type="AlphaFoldDB" id="A0A087QK76"/>
<feature type="non-terminal residue" evidence="1">
    <location>
        <position position="1"/>
    </location>
</feature>
<dbReference type="EMBL" id="KL225715">
    <property type="protein sequence ID" value="KFM01630.1"/>
    <property type="molecule type" value="Genomic_DNA"/>
</dbReference>
<proteinExistence type="predicted"/>
<feature type="non-terminal residue" evidence="1">
    <location>
        <position position="157"/>
    </location>
</feature>
<accession>A0A087QK76</accession>
<dbReference type="Proteomes" id="UP000053286">
    <property type="component" value="Unassembled WGS sequence"/>
</dbReference>
<evidence type="ECO:0000313" key="2">
    <source>
        <dbReference type="Proteomes" id="UP000053286"/>
    </source>
</evidence>
<gene>
    <name evidence="1" type="ORF">AS27_07423</name>
</gene>
<organism evidence="1 2">
    <name type="scientific">Aptenodytes forsteri</name>
    <name type="common">Emperor penguin</name>
    <dbReference type="NCBI Taxonomy" id="9233"/>
    <lineage>
        <taxon>Eukaryota</taxon>
        <taxon>Metazoa</taxon>
        <taxon>Chordata</taxon>
        <taxon>Craniata</taxon>
        <taxon>Vertebrata</taxon>
        <taxon>Euteleostomi</taxon>
        <taxon>Archelosauria</taxon>
        <taxon>Archosauria</taxon>
        <taxon>Dinosauria</taxon>
        <taxon>Saurischia</taxon>
        <taxon>Theropoda</taxon>
        <taxon>Coelurosauria</taxon>
        <taxon>Aves</taxon>
        <taxon>Neognathae</taxon>
        <taxon>Neoaves</taxon>
        <taxon>Aequornithes</taxon>
        <taxon>Sphenisciformes</taxon>
        <taxon>Spheniscidae</taxon>
        <taxon>Aptenodytes</taxon>
    </lineage>
</organism>
<name>A0A087QK76_APTFO</name>
<evidence type="ECO:0000313" key="1">
    <source>
        <dbReference type="EMBL" id="KFM01630.1"/>
    </source>
</evidence>